<sequence length="403" mass="46585">MKVKELTKAIDELSKTIEIQDSFRIQQLRDLVKELDAEATVYLHTLLGVARILDEFWQTFYSTNSSTPVESLNIAITPWIAFQQNLMILGFENVDHPQRYQQLAAEFTASNSDIELTKLMPLLTRIARLLGYAEQKSLGGYPFDKISREILDREFLAHEQSKYRTIITMLGALFIVLHSHCTAEQLKLLPQLCEFRFMTTDEERCSEKAILDCLTERVLQCRIFFNKYQEYIDARALKITEEIKPFKQLLPDKLNLVIQNLNKLPWEKILVKQIKDNDHETMAKRLLDDFSALADHSHEAAMALSGEIKKQIAFLPKEKIIFIHTMLYCFCLNAYSQDRDEKLIASSFFAFSKDTKCNAATKKAKCVNGEVSSFNWFEFFALKQGRLGKLIDNFEAEKSCLTN</sequence>
<evidence type="ECO:0000313" key="2">
    <source>
        <dbReference type="Proteomes" id="UP001222087"/>
    </source>
</evidence>
<organism evidence="1 2">
    <name type="scientific">Legionella cardiaca</name>
    <dbReference type="NCBI Taxonomy" id="1071983"/>
    <lineage>
        <taxon>Bacteria</taxon>
        <taxon>Pseudomonadati</taxon>
        <taxon>Pseudomonadota</taxon>
        <taxon>Gammaproteobacteria</taxon>
        <taxon>Legionellales</taxon>
        <taxon>Legionellaceae</taxon>
        <taxon>Legionella</taxon>
    </lineage>
</organism>
<accession>A0ABY8ATP2</accession>
<protein>
    <recommendedName>
        <fullName evidence="3">Substrate of the Dot/Icm secretion system</fullName>
    </recommendedName>
</protein>
<gene>
    <name evidence="1" type="ORF">PXX05_13400</name>
</gene>
<reference evidence="1 2" key="1">
    <citation type="submission" date="2023-02" db="EMBL/GenBank/DDBJ databases">
        <title>Genome Sequence of L. cardiaca H63T.</title>
        <authorList>
            <person name="Lopez A.E."/>
            <person name="Cianciotto N.P."/>
        </authorList>
    </citation>
    <scope>NUCLEOTIDE SEQUENCE [LARGE SCALE GENOMIC DNA]</scope>
    <source>
        <strain evidence="1 2">H63</strain>
    </source>
</reference>
<dbReference type="Proteomes" id="UP001222087">
    <property type="component" value="Chromosome"/>
</dbReference>
<proteinExistence type="predicted"/>
<evidence type="ECO:0000313" key="1">
    <source>
        <dbReference type="EMBL" id="WED42880.1"/>
    </source>
</evidence>
<dbReference type="RefSeq" id="WP_275088696.1">
    <property type="nucleotide sequence ID" value="NZ_CP119078.1"/>
</dbReference>
<evidence type="ECO:0008006" key="3">
    <source>
        <dbReference type="Google" id="ProtNLM"/>
    </source>
</evidence>
<keyword evidence="2" id="KW-1185">Reference proteome</keyword>
<name>A0ABY8ATP2_9GAMM</name>
<dbReference type="EMBL" id="CP119078">
    <property type="protein sequence ID" value="WED42880.1"/>
    <property type="molecule type" value="Genomic_DNA"/>
</dbReference>